<feature type="domain" description="Aminoglycoside phosphotransferase" evidence="1">
    <location>
        <begin position="14"/>
        <end position="208"/>
    </location>
</feature>
<dbReference type="Proteomes" id="UP000190188">
    <property type="component" value="Unassembled WGS sequence"/>
</dbReference>
<proteinExistence type="predicted"/>
<name>A0A1T2X2G8_9BACL</name>
<dbReference type="STRING" id="1324314.BVG16_27200"/>
<evidence type="ECO:0000313" key="3">
    <source>
        <dbReference type="Proteomes" id="UP000190188"/>
    </source>
</evidence>
<accession>A0A1T2X2G8</accession>
<reference evidence="2 3" key="1">
    <citation type="submission" date="2017-01" db="EMBL/GenBank/DDBJ databases">
        <title>Genome analysis of Paenibacillus selenitrireducens ES3-24.</title>
        <authorList>
            <person name="Xu D."/>
            <person name="Yao R."/>
            <person name="Zheng S."/>
        </authorList>
    </citation>
    <scope>NUCLEOTIDE SEQUENCE [LARGE SCALE GENOMIC DNA]</scope>
    <source>
        <strain evidence="2 3">ES3-24</strain>
    </source>
</reference>
<dbReference type="PANTHER" id="PTHR21310">
    <property type="entry name" value="AMINOGLYCOSIDE PHOSPHOTRANSFERASE-RELATED-RELATED"/>
    <property type="match status" value="1"/>
</dbReference>
<dbReference type="InterPro" id="IPR011009">
    <property type="entry name" value="Kinase-like_dom_sf"/>
</dbReference>
<gene>
    <name evidence="2" type="ORF">BVG16_27200</name>
</gene>
<comment type="caution">
    <text evidence="2">The sequence shown here is derived from an EMBL/GenBank/DDBJ whole genome shotgun (WGS) entry which is preliminary data.</text>
</comment>
<dbReference type="AlphaFoldDB" id="A0A1T2X2G8"/>
<keyword evidence="3" id="KW-1185">Reference proteome</keyword>
<dbReference type="Pfam" id="PF01636">
    <property type="entry name" value="APH"/>
    <property type="match status" value="1"/>
</dbReference>
<protein>
    <recommendedName>
        <fullName evidence="1">Aminoglycoside phosphotransferase domain-containing protein</fullName>
    </recommendedName>
</protein>
<dbReference type="InterPro" id="IPR002575">
    <property type="entry name" value="Aminoglycoside_PTrfase"/>
</dbReference>
<dbReference type="SUPFAM" id="SSF56112">
    <property type="entry name" value="Protein kinase-like (PK-like)"/>
    <property type="match status" value="1"/>
</dbReference>
<evidence type="ECO:0000259" key="1">
    <source>
        <dbReference type="Pfam" id="PF01636"/>
    </source>
</evidence>
<dbReference type="InterPro" id="IPR051678">
    <property type="entry name" value="AGP_Transferase"/>
</dbReference>
<dbReference type="EMBL" id="MSZX01000014">
    <property type="protein sequence ID" value="OPA73773.1"/>
    <property type="molecule type" value="Genomic_DNA"/>
</dbReference>
<dbReference type="RefSeq" id="WP_078502343.1">
    <property type="nucleotide sequence ID" value="NZ_MSZX01000014.1"/>
</dbReference>
<sequence length="277" mass="32042">MFESILQRKYPNITLKPLTGGYTNLAYILEGMPQPLIAKISHAEQLDGVAELNCLYMIHDNPLTPRVFETFEEDGFRFMIMDYVAGINGQKILDQRDIERSEELFDQLGKHLATDIHRIRQVDINVHLPQLNLINCDLELLDYIPKALLKEAHALLNHQDMGEPVLVHGDYGPHNVIYTPNGLSVVDWEWSGWGSYLQDIAWVIWFVTLHYPGNAKQLSNTFLHAYRSHSDQPVSSDLIQIYAVSRVLQVMCRIIHANHDVKQEWIRRLKWTLEATF</sequence>
<evidence type="ECO:0000313" key="2">
    <source>
        <dbReference type="EMBL" id="OPA73773.1"/>
    </source>
</evidence>
<organism evidence="2 3">
    <name type="scientific">Paenibacillus selenitireducens</name>
    <dbReference type="NCBI Taxonomy" id="1324314"/>
    <lineage>
        <taxon>Bacteria</taxon>
        <taxon>Bacillati</taxon>
        <taxon>Bacillota</taxon>
        <taxon>Bacilli</taxon>
        <taxon>Bacillales</taxon>
        <taxon>Paenibacillaceae</taxon>
        <taxon>Paenibacillus</taxon>
    </lineage>
</organism>
<dbReference type="Gene3D" id="3.90.1200.10">
    <property type="match status" value="1"/>
</dbReference>
<dbReference type="OrthoDB" id="2380134at2"/>